<keyword evidence="5" id="KW-0158">Chromosome</keyword>
<evidence type="ECO:0000256" key="14">
    <source>
        <dbReference type="ARBA" id="ARBA00023306"/>
    </source>
</evidence>
<evidence type="ECO:0000256" key="1">
    <source>
        <dbReference type="ARBA" id="ARBA00004123"/>
    </source>
</evidence>
<feature type="compositionally biased region" description="Low complexity" evidence="16">
    <location>
        <begin position="680"/>
        <end position="709"/>
    </location>
</feature>
<keyword evidence="14" id="KW-0131">Cell cycle</keyword>
<evidence type="ECO:0000256" key="13">
    <source>
        <dbReference type="ARBA" id="ARBA00023242"/>
    </source>
</evidence>
<evidence type="ECO:0000256" key="15">
    <source>
        <dbReference type="ARBA" id="ARBA00023328"/>
    </source>
</evidence>
<proteinExistence type="predicted"/>
<keyword evidence="4" id="KW-0813">Transport</keyword>
<keyword evidence="15" id="KW-0137">Centromere</keyword>
<feature type="compositionally biased region" description="Basic and acidic residues" evidence="16">
    <location>
        <begin position="652"/>
        <end position="679"/>
    </location>
</feature>
<reference evidence="19" key="1">
    <citation type="submission" date="2022-12" db="EMBL/GenBank/DDBJ databases">
        <authorList>
            <person name="Petersen C."/>
        </authorList>
    </citation>
    <scope>NUCLEOTIDE SEQUENCE</scope>
    <source>
        <strain evidence="19">IBT 30728</strain>
    </source>
</reference>
<organism evidence="19 20">
    <name type="scientific">Penicillium diatomitis</name>
    <dbReference type="NCBI Taxonomy" id="2819901"/>
    <lineage>
        <taxon>Eukaryota</taxon>
        <taxon>Fungi</taxon>
        <taxon>Dikarya</taxon>
        <taxon>Ascomycota</taxon>
        <taxon>Pezizomycotina</taxon>
        <taxon>Eurotiomycetes</taxon>
        <taxon>Eurotiomycetidae</taxon>
        <taxon>Eurotiales</taxon>
        <taxon>Aspergillaceae</taxon>
        <taxon>Penicillium</taxon>
    </lineage>
</organism>
<name>A0A9X0BU98_9EURO</name>
<feature type="region of interest" description="Disordered" evidence="16">
    <location>
        <begin position="454"/>
        <end position="508"/>
    </location>
</feature>
<feature type="compositionally biased region" description="Low complexity" evidence="16">
    <location>
        <begin position="382"/>
        <end position="397"/>
    </location>
</feature>
<protein>
    <recommendedName>
        <fullName evidence="18">Cytochrome b561 domain-containing protein</fullName>
    </recommendedName>
</protein>
<comment type="subcellular location">
    <subcellularLocation>
        <location evidence="3">Chromosome</location>
        <location evidence="3">Centromere</location>
        <location evidence="3">Kinetochore</location>
    </subcellularLocation>
    <subcellularLocation>
        <location evidence="2">Membrane</location>
    </subcellularLocation>
    <subcellularLocation>
        <location evidence="1">Nucleus</location>
    </subcellularLocation>
</comment>
<keyword evidence="13" id="KW-0539">Nucleus</keyword>
<feature type="region of interest" description="Disordered" evidence="16">
    <location>
        <begin position="340"/>
        <end position="419"/>
    </location>
</feature>
<dbReference type="InterPro" id="IPR006593">
    <property type="entry name" value="Cyt_b561/ferric_Rdtase_TM"/>
</dbReference>
<dbReference type="CDD" id="cd08760">
    <property type="entry name" value="Cyt_b561_FRRS1_like"/>
    <property type="match status" value="1"/>
</dbReference>
<feature type="compositionally biased region" description="Basic and acidic residues" evidence="16">
    <location>
        <begin position="547"/>
        <end position="561"/>
    </location>
</feature>
<keyword evidence="9" id="KW-0995">Kinetochore</keyword>
<feature type="compositionally biased region" description="Basic and acidic residues" evidence="16">
    <location>
        <begin position="407"/>
        <end position="418"/>
    </location>
</feature>
<keyword evidence="12 17" id="KW-0472">Membrane</keyword>
<sequence>MSNPGLTAAGSSTYSSNTLHVGDGTWDTQRDTFLLPNLMGLNFETMRYNGMGNRFKDMPEYHTLIIAHGVIATIVFLGLVPISLLTIRYYSRWNPFWAFKLHAWFQVLTLLLSTVVFVLGWFAVGPKRSLTNPHHGIGLAIYVIVVFQVFWGWFLHRKESKRVRHHVPLKLVIHRWLGRALAILGIVQIPLGLTLYGSPKVLFILYSIAVFAFLVIYFVLSYLYDDEGFHLASEHGSRYSGPSVVEEHHHAAGGGGGGIGDALAGGALGAGLASIFNRRGRSRPPSEAYEESRSSYLDEKYSDESSRSGRGGWGNKILELGALAGAGLLAKKWWDRRRQREDDSEVGRYKPAHSRSHSYTEESLSRLEDGRPEPTQPPVTARPPSRAPSRAQSPGSSYYYDSTYLSEHPDRRPSHGVRDALLGGGAIAAVKRLFSRNKGKDEEERRRLDEIRRRDEEDEALQRANSKRRRHEEALGPYPQRRKPSSYTDSELTPTDLTPRPHPATQRVMSGSSLLTAEPMASGAVGAASDVPPLPPIHQELSGDLPSPERPHSPYSHRTEDIAAGAAVASALGAASHRRRNSGSRRRGDSRQRSDHVESPPVSVKVKMHNDGRHVTLRRLTEEEAAAQREARRRERRNSRRRGSSAGSFSGDEGRDYDRWRRVEELERQQAEQMRREQEAAAASLPVPGGPSASVPPSSFHPSQSQISHLPPPPPIPPPAPSSMPYGPGSVTSPGTWTGTEASGSYANNRRRRRAERARARQERQQHGVEFE</sequence>
<feature type="region of interest" description="Disordered" evidence="16">
    <location>
        <begin position="521"/>
        <end position="772"/>
    </location>
</feature>
<evidence type="ECO:0000256" key="6">
    <source>
        <dbReference type="ARBA" id="ARBA00022618"/>
    </source>
</evidence>
<dbReference type="SMART" id="SM00665">
    <property type="entry name" value="B561"/>
    <property type="match status" value="1"/>
</dbReference>
<evidence type="ECO:0000256" key="10">
    <source>
        <dbReference type="ARBA" id="ARBA00022982"/>
    </source>
</evidence>
<feature type="compositionally biased region" description="Polar residues" evidence="16">
    <location>
        <begin position="731"/>
        <end position="748"/>
    </location>
</feature>
<feature type="compositionally biased region" description="Basic and acidic residues" evidence="16">
    <location>
        <begin position="757"/>
        <end position="772"/>
    </location>
</feature>
<dbReference type="RefSeq" id="XP_056789224.1">
    <property type="nucleotide sequence ID" value="XM_056935352.1"/>
</dbReference>
<feature type="transmembrane region" description="Helical" evidence="17">
    <location>
        <begin position="203"/>
        <end position="224"/>
    </location>
</feature>
<feature type="compositionally biased region" description="Basic residues" evidence="16">
    <location>
        <begin position="634"/>
        <end position="643"/>
    </location>
</feature>
<dbReference type="GO" id="GO:0000444">
    <property type="term" value="C:MIS12/MIND type complex"/>
    <property type="evidence" value="ECO:0007669"/>
    <property type="project" value="InterPro"/>
</dbReference>
<dbReference type="Proteomes" id="UP001148312">
    <property type="component" value="Unassembled WGS sequence"/>
</dbReference>
<dbReference type="GO" id="GO:0005634">
    <property type="term" value="C:nucleus"/>
    <property type="evidence" value="ECO:0007669"/>
    <property type="project" value="UniProtKB-SubCell"/>
</dbReference>
<feature type="compositionally biased region" description="Low complexity" evidence="16">
    <location>
        <begin position="563"/>
        <end position="575"/>
    </location>
</feature>
<keyword evidence="11 17" id="KW-1133">Transmembrane helix</keyword>
<feature type="compositionally biased region" description="Basic and acidic residues" evidence="16">
    <location>
        <begin position="608"/>
        <end position="633"/>
    </location>
</feature>
<dbReference type="GO" id="GO:0007059">
    <property type="term" value="P:chromosome segregation"/>
    <property type="evidence" value="ECO:0007669"/>
    <property type="project" value="TreeGrafter"/>
</dbReference>
<evidence type="ECO:0000256" key="12">
    <source>
        <dbReference type="ARBA" id="ARBA00023136"/>
    </source>
</evidence>
<dbReference type="PANTHER" id="PTHR15459:SF2">
    <property type="entry name" value="CYTOCHROME B561 DOMAIN-CONTAINING PROTEIN"/>
    <property type="match status" value="1"/>
</dbReference>
<evidence type="ECO:0000256" key="2">
    <source>
        <dbReference type="ARBA" id="ARBA00004370"/>
    </source>
</evidence>
<dbReference type="PROSITE" id="PS50939">
    <property type="entry name" value="CYTOCHROME_B561"/>
    <property type="match status" value="1"/>
</dbReference>
<feature type="compositionally biased region" description="Basic and acidic residues" evidence="16">
    <location>
        <begin position="290"/>
        <end position="307"/>
    </location>
</feature>
<feature type="region of interest" description="Disordered" evidence="16">
    <location>
        <begin position="279"/>
        <end position="312"/>
    </location>
</feature>
<dbReference type="GeneID" id="81625601"/>
<dbReference type="Gene3D" id="1.20.120.1770">
    <property type="match status" value="1"/>
</dbReference>
<gene>
    <name evidence="19" type="ORF">N7539_005750</name>
</gene>
<evidence type="ECO:0000256" key="3">
    <source>
        <dbReference type="ARBA" id="ARBA00004629"/>
    </source>
</evidence>
<feature type="compositionally biased region" description="Polar residues" evidence="16">
    <location>
        <begin position="485"/>
        <end position="496"/>
    </location>
</feature>
<keyword evidence="8" id="KW-0498">Mitosis</keyword>
<keyword evidence="6" id="KW-0132">Cell division</keyword>
<evidence type="ECO:0000256" key="5">
    <source>
        <dbReference type="ARBA" id="ARBA00022454"/>
    </source>
</evidence>
<dbReference type="GO" id="GO:0051301">
    <property type="term" value="P:cell division"/>
    <property type="evidence" value="ECO:0007669"/>
    <property type="project" value="UniProtKB-KW"/>
</dbReference>
<feature type="transmembrane region" description="Helical" evidence="17">
    <location>
        <begin position="176"/>
        <end position="197"/>
    </location>
</feature>
<feature type="compositionally biased region" description="Basic and acidic residues" evidence="16">
    <location>
        <begin position="586"/>
        <end position="598"/>
    </location>
</feature>
<feature type="compositionally biased region" description="Basic and acidic residues" evidence="16">
    <location>
        <begin position="358"/>
        <end position="372"/>
    </location>
</feature>
<dbReference type="EMBL" id="JAPWDQ010000006">
    <property type="protein sequence ID" value="KAJ5483954.1"/>
    <property type="molecule type" value="Genomic_DNA"/>
</dbReference>
<feature type="compositionally biased region" description="Basic residues" evidence="16">
    <location>
        <begin position="576"/>
        <end position="585"/>
    </location>
</feature>
<evidence type="ECO:0000256" key="9">
    <source>
        <dbReference type="ARBA" id="ARBA00022838"/>
    </source>
</evidence>
<keyword evidence="7 17" id="KW-0812">Transmembrane</keyword>
<keyword evidence="10" id="KW-0249">Electron transport</keyword>
<feature type="domain" description="Cytochrome b561" evidence="18">
    <location>
        <begin position="30"/>
        <end position="227"/>
    </location>
</feature>
<feature type="transmembrane region" description="Helical" evidence="17">
    <location>
        <begin position="136"/>
        <end position="155"/>
    </location>
</feature>
<evidence type="ECO:0000256" key="8">
    <source>
        <dbReference type="ARBA" id="ARBA00022776"/>
    </source>
</evidence>
<evidence type="ECO:0000256" key="4">
    <source>
        <dbReference type="ARBA" id="ARBA00022448"/>
    </source>
</evidence>
<feature type="transmembrane region" description="Helical" evidence="17">
    <location>
        <begin position="65"/>
        <end position="91"/>
    </location>
</feature>
<dbReference type="AlphaFoldDB" id="A0A9X0BU98"/>
<evidence type="ECO:0000256" key="11">
    <source>
        <dbReference type="ARBA" id="ARBA00022989"/>
    </source>
</evidence>
<keyword evidence="20" id="KW-1185">Reference proteome</keyword>
<evidence type="ECO:0000256" key="17">
    <source>
        <dbReference type="SAM" id="Phobius"/>
    </source>
</evidence>
<feature type="transmembrane region" description="Helical" evidence="17">
    <location>
        <begin position="103"/>
        <end position="124"/>
    </location>
</feature>
<reference evidence="19" key="2">
    <citation type="journal article" date="2023" name="IMA Fungus">
        <title>Comparative genomic study of the Penicillium genus elucidates a diverse pangenome and 15 lateral gene transfer events.</title>
        <authorList>
            <person name="Petersen C."/>
            <person name="Sorensen T."/>
            <person name="Nielsen M.R."/>
            <person name="Sondergaard T.E."/>
            <person name="Sorensen J.L."/>
            <person name="Fitzpatrick D.A."/>
            <person name="Frisvad J.C."/>
            <person name="Nielsen K.L."/>
        </authorList>
    </citation>
    <scope>NUCLEOTIDE SEQUENCE</scope>
    <source>
        <strain evidence="19">IBT 30728</strain>
    </source>
</reference>
<comment type="caution">
    <text evidence="19">The sequence shown here is derived from an EMBL/GenBank/DDBJ whole genome shotgun (WGS) entry which is preliminary data.</text>
</comment>
<feature type="compositionally biased region" description="Pro residues" evidence="16">
    <location>
        <begin position="710"/>
        <end position="722"/>
    </location>
</feature>
<dbReference type="GO" id="GO:0016020">
    <property type="term" value="C:membrane"/>
    <property type="evidence" value="ECO:0007669"/>
    <property type="project" value="UniProtKB-SubCell"/>
</dbReference>
<evidence type="ECO:0000256" key="16">
    <source>
        <dbReference type="SAM" id="MobiDB-lite"/>
    </source>
</evidence>
<evidence type="ECO:0000313" key="19">
    <source>
        <dbReference type="EMBL" id="KAJ5483954.1"/>
    </source>
</evidence>
<evidence type="ECO:0000256" key="7">
    <source>
        <dbReference type="ARBA" id="ARBA00022692"/>
    </source>
</evidence>
<dbReference type="PANTHER" id="PTHR15459">
    <property type="entry name" value="POLYAMINE-MODULATED FACTOR 1"/>
    <property type="match status" value="1"/>
</dbReference>
<evidence type="ECO:0000259" key="18">
    <source>
        <dbReference type="PROSITE" id="PS50939"/>
    </source>
</evidence>
<evidence type="ECO:0000313" key="20">
    <source>
        <dbReference type="Proteomes" id="UP001148312"/>
    </source>
</evidence>
<accession>A0A9X0BU98</accession>
<dbReference type="InterPro" id="IPR007128">
    <property type="entry name" value="PMF1/Nnf1"/>
</dbReference>